<dbReference type="GO" id="GO:0008967">
    <property type="term" value="F:phosphoglycolate phosphatase activity"/>
    <property type="evidence" value="ECO:0007669"/>
    <property type="project" value="TreeGrafter"/>
</dbReference>
<sequence>MKLAIFDIDGTLTKTDDVDNQCFVQAFADEFQIGDINTNWPSYGHTTDSGITIQIFQERFGRVPEASELSRLQHRFVKLLQEQYTANHTQFAEVPGAGVILRKLEQEDWAIAIATGGWRASADLKLNSAALDVSGIPTASADDGISREDIVNTAISRAKTFYAQSDFEKIVYIGDGIWDVLTAIQLQLPFVGVATGQQKIVLQNAGVEHIIENFLDESFLAALNTASIPKPDKPLQVQKNSLPPSYFEALYGNNPDPWNFATSEYEAKKYAATIAALPKQRYQSALETGGSIGVLTEKLGDRCDSLLSVDVSNLAQKQAIQRCQHLPHVRFEIMCVPQQFPDEMFDLVLVSEVGYYWCYEDLKKAQVAILQHLKPGGHLLLVHWTLYARDYPLSGDEVHNSFFELAPTQLRHLQGKREEEYRLDLFERV</sequence>
<dbReference type="Pfam" id="PF00702">
    <property type="entry name" value="Hydrolase"/>
    <property type="match status" value="1"/>
</dbReference>
<dbReference type="InterPro" id="IPR023214">
    <property type="entry name" value="HAD_sf"/>
</dbReference>
<dbReference type="SUPFAM" id="SSF56784">
    <property type="entry name" value="HAD-like"/>
    <property type="match status" value="1"/>
</dbReference>
<evidence type="ECO:0000313" key="1">
    <source>
        <dbReference type="EMBL" id="MBD2777883.1"/>
    </source>
</evidence>
<accession>A0A8J6Y1X3</accession>
<dbReference type="GO" id="GO:0006281">
    <property type="term" value="P:DNA repair"/>
    <property type="evidence" value="ECO:0007669"/>
    <property type="project" value="TreeGrafter"/>
</dbReference>
<dbReference type="InterPro" id="IPR029063">
    <property type="entry name" value="SAM-dependent_MTases_sf"/>
</dbReference>
<dbReference type="Pfam" id="PF05401">
    <property type="entry name" value="NodS"/>
    <property type="match status" value="1"/>
</dbReference>
<dbReference type="AlphaFoldDB" id="A0A8J6Y1X3"/>
<dbReference type="InterPro" id="IPR050155">
    <property type="entry name" value="HAD-like_hydrolase_sf"/>
</dbReference>
<keyword evidence="2" id="KW-1185">Reference proteome</keyword>
<dbReference type="CDD" id="cd02440">
    <property type="entry name" value="AdoMet_MTases"/>
    <property type="match status" value="1"/>
</dbReference>
<dbReference type="EMBL" id="JACXAE010000118">
    <property type="protein sequence ID" value="MBD2777883.1"/>
    <property type="molecule type" value="Genomic_DNA"/>
</dbReference>
<protein>
    <submittedName>
        <fullName evidence="1">Haloacid dehalogenase-like hydrolase</fullName>
    </submittedName>
</protein>
<dbReference type="RefSeq" id="WP_190836936.1">
    <property type="nucleotide sequence ID" value="NZ_CAWPPI010000118.1"/>
</dbReference>
<organism evidence="1 2">
    <name type="scientific">Iningainema tapete BLCC-T55</name>
    <dbReference type="NCBI Taxonomy" id="2748662"/>
    <lineage>
        <taxon>Bacteria</taxon>
        <taxon>Bacillati</taxon>
        <taxon>Cyanobacteriota</taxon>
        <taxon>Cyanophyceae</taxon>
        <taxon>Nostocales</taxon>
        <taxon>Scytonemataceae</taxon>
        <taxon>Iningainema tapete</taxon>
    </lineage>
</organism>
<dbReference type="GO" id="GO:0008757">
    <property type="term" value="F:S-adenosylmethionine-dependent methyltransferase activity"/>
    <property type="evidence" value="ECO:0007669"/>
    <property type="project" value="InterPro"/>
</dbReference>
<keyword evidence="1" id="KW-0378">Hydrolase</keyword>
<dbReference type="InterPro" id="IPR036412">
    <property type="entry name" value="HAD-like_sf"/>
</dbReference>
<dbReference type="PANTHER" id="PTHR43434:SF1">
    <property type="entry name" value="PHOSPHOGLYCOLATE PHOSPHATASE"/>
    <property type="match status" value="1"/>
</dbReference>
<dbReference type="InterPro" id="IPR023198">
    <property type="entry name" value="PGP-like_dom2"/>
</dbReference>
<dbReference type="SFLD" id="SFLDS00003">
    <property type="entry name" value="Haloacid_Dehalogenase"/>
    <property type="match status" value="1"/>
</dbReference>
<dbReference type="SFLD" id="SFLDG01129">
    <property type="entry name" value="C1.5:_HAD__Beta-PGM__Phosphata"/>
    <property type="match status" value="1"/>
</dbReference>
<dbReference type="Gene3D" id="1.10.150.240">
    <property type="entry name" value="Putative phosphatase, domain 2"/>
    <property type="match status" value="1"/>
</dbReference>
<name>A0A8J6Y1X3_9CYAN</name>
<dbReference type="GO" id="GO:0009312">
    <property type="term" value="P:oligosaccharide biosynthetic process"/>
    <property type="evidence" value="ECO:0007669"/>
    <property type="project" value="InterPro"/>
</dbReference>
<dbReference type="PANTHER" id="PTHR43434">
    <property type="entry name" value="PHOSPHOGLYCOLATE PHOSPHATASE"/>
    <property type="match status" value="1"/>
</dbReference>
<proteinExistence type="predicted"/>
<dbReference type="InterPro" id="IPR008715">
    <property type="entry name" value="SAM-MeTfrase_NodS-like"/>
</dbReference>
<dbReference type="SUPFAM" id="SSF53335">
    <property type="entry name" value="S-adenosyl-L-methionine-dependent methyltransferases"/>
    <property type="match status" value="1"/>
</dbReference>
<reference evidence="1" key="1">
    <citation type="submission" date="2020-09" db="EMBL/GenBank/DDBJ databases">
        <title>Iningainema tapete sp. nov. (Scytonemataceae, Cyanobacteria) from greenhouses in central Florida (USA) produces two types of nodularin with biosynthetic potential for microcystin-LR and anabaenopeptins.</title>
        <authorList>
            <person name="Berthold D.E."/>
            <person name="Lefler F.W."/>
            <person name="Huang I.-S."/>
            <person name="Abdulla H."/>
            <person name="Zimba P.V."/>
            <person name="Laughinghouse H.D. IV."/>
        </authorList>
    </citation>
    <scope>NUCLEOTIDE SEQUENCE</scope>
    <source>
        <strain evidence="1">BLCCT55</strain>
    </source>
</reference>
<evidence type="ECO:0000313" key="2">
    <source>
        <dbReference type="Proteomes" id="UP000629098"/>
    </source>
</evidence>
<gene>
    <name evidence="1" type="ORF">ICL16_39035</name>
</gene>
<comment type="caution">
    <text evidence="1">The sequence shown here is derived from an EMBL/GenBank/DDBJ whole genome shotgun (WGS) entry which is preliminary data.</text>
</comment>
<dbReference type="Gene3D" id="3.40.50.150">
    <property type="entry name" value="Vaccinia Virus protein VP39"/>
    <property type="match status" value="1"/>
</dbReference>
<dbReference type="Proteomes" id="UP000629098">
    <property type="component" value="Unassembled WGS sequence"/>
</dbReference>
<dbReference type="Gene3D" id="3.40.50.1000">
    <property type="entry name" value="HAD superfamily/HAD-like"/>
    <property type="match status" value="1"/>
</dbReference>